<accession>A0ABP6S6F7</accession>
<sequence>MHGTEHMVIPDASALSGWQKSGYSGDSVGNCLEISTTYPAGVPVRDSKNPHGPALVFPRPIWLPFVTAFTSGGTRSN</sequence>
<proteinExistence type="predicted"/>
<name>A0ABP6S6F7_9ACTN</name>
<evidence type="ECO:0000313" key="2">
    <source>
        <dbReference type="EMBL" id="GAA3369135.1"/>
    </source>
</evidence>
<dbReference type="RefSeq" id="WP_345034877.1">
    <property type="nucleotide sequence ID" value="NZ_BAAAYL010000001.1"/>
</dbReference>
<reference evidence="3" key="1">
    <citation type="journal article" date="2019" name="Int. J. Syst. Evol. Microbiol.">
        <title>The Global Catalogue of Microorganisms (GCM) 10K type strain sequencing project: providing services to taxonomists for standard genome sequencing and annotation.</title>
        <authorList>
            <consortium name="The Broad Institute Genomics Platform"/>
            <consortium name="The Broad Institute Genome Sequencing Center for Infectious Disease"/>
            <person name="Wu L."/>
            <person name="Ma J."/>
        </authorList>
    </citation>
    <scope>NUCLEOTIDE SEQUENCE [LARGE SCALE GENOMIC DNA]</scope>
    <source>
        <strain evidence="3">JCM 9651</strain>
    </source>
</reference>
<keyword evidence="3" id="KW-1185">Reference proteome</keyword>
<feature type="domain" description="DUF397" evidence="1">
    <location>
        <begin position="17"/>
        <end position="68"/>
    </location>
</feature>
<organism evidence="2 3">
    <name type="scientific">Streptomyces sannanensis</name>
    <dbReference type="NCBI Taxonomy" id="285536"/>
    <lineage>
        <taxon>Bacteria</taxon>
        <taxon>Bacillati</taxon>
        <taxon>Actinomycetota</taxon>
        <taxon>Actinomycetes</taxon>
        <taxon>Kitasatosporales</taxon>
        <taxon>Streptomycetaceae</taxon>
        <taxon>Streptomyces</taxon>
    </lineage>
</organism>
<dbReference type="Proteomes" id="UP001499990">
    <property type="component" value="Unassembled WGS sequence"/>
</dbReference>
<dbReference type="Pfam" id="PF04149">
    <property type="entry name" value="DUF397"/>
    <property type="match status" value="1"/>
</dbReference>
<dbReference type="EMBL" id="BAAAYL010000001">
    <property type="protein sequence ID" value="GAA3369135.1"/>
    <property type="molecule type" value="Genomic_DNA"/>
</dbReference>
<dbReference type="InterPro" id="IPR007278">
    <property type="entry name" value="DUF397"/>
</dbReference>
<gene>
    <name evidence="2" type="ORF">GCM10020367_10300</name>
</gene>
<protein>
    <recommendedName>
        <fullName evidence="1">DUF397 domain-containing protein</fullName>
    </recommendedName>
</protein>
<comment type="caution">
    <text evidence="2">The sequence shown here is derived from an EMBL/GenBank/DDBJ whole genome shotgun (WGS) entry which is preliminary data.</text>
</comment>
<evidence type="ECO:0000313" key="3">
    <source>
        <dbReference type="Proteomes" id="UP001499990"/>
    </source>
</evidence>
<evidence type="ECO:0000259" key="1">
    <source>
        <dbReference type="Pfam" id="PF04149"/>
    </source>
</evidence>